<organism evidence="9 10">
    <name type="scientific">Thlaspi arvense</name>
    <name type="common">Field penny-cress</name>
    <dbReference type="NCBI Taxonomy" id="13288"/>
    <lineage>
        <taxon>Eukaryota</taxon>
        <taxon>Viridiplantae</taxon>
        <taxon>Streptophyta</taxon>
        <taxon>Embryophyta</taxon>
        <taxon>Tracheophyta</taxon>
        <taxon>Spermatophyta</taxon>
        <taxon>Magnoliopsida</taxon>
        <taxon>eudicotyledons</taxon>
        <taxon>Gunneridae</taxon>
        <taxon>Pentapetalae</taxon>
        <taxon>rosids</taxon>
        <taxon>malvids</taxon>
        <taxon>Brassicales</taxon>
        <taxon>Brassicaceae</taxon>
        <taxon>Thlaspideae</taxon>
        <taxon>Thlaspi</taxon>
    </lineage>
</organism>
<comment type="subcellular location">
    <subcellularLocation>
        <location evidence="1">Cytoplasm</location>
    </subcellularLocation>
</comment>
<dbReference type="Gene3D" id="1.25.10.10">
    <property type="entry name" value="Leucine-rich Repeat Variant"/>
    <property type="match status" value="1"/>
</dbReference>
<dbReference type="Proteomes" id="UP000836841">
    <property type="component" value="Chromosome 6"/>
</dbReference>
<evidence type="ECO:0000256" key="5">
    <source>
        <dbReference type="ARBA" id="ARBA00022884"/>
    </source>
</evidence>
<reference evidence="9 10" key="1">
    <citation type="submission" date="2022-03" db="EMBL/GenBank/DDBJ databases">
        <authorList>
            <person name="Nunn A."/>
            <person name="Chopra R."/>
            <person name="Nunn A."/>
            <person name="Contreras Garrido A."/>
        </authorList>
    </citation>
    <scope>NUCLEOTIDE SEQUENCE [LARGE SCALE GENOMIC DNA]</scope>
</reference>
<dbReference type="InterPro" id="IPR016024">
    <property type="entry name" value="ARM-type_fold"/>
</dbReference>
<dbReference type="AlphaFoldDB" id="A0AAU9SV43"/>
<gene>
    <name evidence="9" type="ORF">TAV2_LOCUS20616</name>
</gene>
<feature type="compositionally biased region" description="Polar residues" evidence="7">
    <location>
        <begin position="77"/>
        <end position="93"/>
    </location>
</feature>
<evidence type="ECO:0000259" key="8">
    <source>
        <dbReference type="PROSITE" id="PS50303"/>
    </source>
</evidence>
<evidence type="ECO:0000313" key="9">
    <source>
        <dbReference type="EMBL" id="CAH2073391.1"/>
    </source>
</evidence>
<dbReference type="PANTHER" id="PTHR12537:SF137">
    <property type="entry name" value="PUMILIO HOMOLOG 16-RELATED"/>
    <property type="match status" value="1"/>
</dbReference>
<protein>
    <recommendedName>
        <fullName evidence="8">PUM-HD domain-containing protein</fullName>
    </recommendedName>
</protein>
<keyword evidence="5" id="KW-0694">RNA-binding</keyword>
<keyword evidence="10" id="KW-1185">Reference proteome</keyword>
<accession>A0AAU9SV43</accession>
<evidence type="ECO:0000256" key="2">
    <source>
        <dbReference type="ARBA" id="ARBA00022490"/>
    </source>
</evidence>
<proteinExistence type="predicted"/>
<evidence type="ECO:0000256" key="1">
    <source>
        <dbReference type="ARBA" id="ARBA00004496"/>
    </source>
</evidence>
<feature type="domain" description="PUM-HD" evidence="8">
    <location>
        <begin position="40"/>
        <end position="397"/>
    </location>
</feature>
<dbReference type="PROSITE" id="PS50303">
    <property type="entry name" value="PUM_HD"/>
    <property type="match status" value="1"/>
</dbReference>
<dbReference type="GO" id="GO:0005737">
    <property type="term" value="C:cytoplasm"/>
    <property type="evidence" value="ECO:0007669"/>
    <property type="project" value="UniProtKB-SubCell"/>
</dbReference>
<feature type="repeat" description="Pumilio" evidence="6">
    <location>
        <begin position="259"/>
        <end position="295"/>
    </location>
</feature>
<dbReference type="GO" id="GO:0006417">
    <property type="term" value="P:regulation of translation"/>
    <property type="evidence" value="ECO:0007669"/>
    <property type="project" value="UniProtKB-KW"/>
</dbReference>
<evidence type="ECO:0000256" key="3">
    <source>
        <dbReference type="ARBA" id="ARBA00022737"/>
    </source>
</evidence>
<keyword evidence="3" id="KW-0677">Repeat</keyword>
<sequence length="413" mass="47239">MSNHDGKNPMPYHEGEGPMFAAFRNLNLNSNNNRFERGSSSNSNIHNLNLYFNLDQNSQERSRLSAGGFRVPPSPPSSWITQPGASSSINSGQPLAHPQSFVRPDHVSLCSLVNMMTCPIRYPQFLGLLRRFDTYEAGERERRLLHIGSMLTTNHSTFLDVATNRNGSMALRTLLQRSPSLDKFIFKAVCMNFFSLMSSKYGRFLIVPTIRAVDKPRKEIIYELTYHNTLTLARNDVGCVALNDVFQEIRGIFRDQIFDLVAQEAQWLSFDPYGTHVVQNFLTLQNPCATQAIAENLYGSFFLLARVRQGSYVVEKCLKSEFGREKVLEEFRGNYKEWVRMANDKFGNFVAQCALKVMKQGGMKQLLREFVEKLRPHFHEMEIGHGKNTLRVIEEEIQEFILDFPDPLLGFVS</sequence>
<dbReference type="InterPro" id="IPR011989">
    <property type="entry name" value="ARM-like"/>
</dbReference>
<dbReference type="InterPro" id="IPR001313">
    <property type="entry name" value="Pumilio_RNA-bd_rpt"/>
</dbReference>
<dbReference type="SUPFAM" id="SSF48371">
    <property type="entry name" value="ARM repeat"/>
    <property type="match status" value="1"/>
</dbReference>
<dbReference type="InterPro" id="IPR033133">
    <property type="entry name" value="PUM-HD"/>
</dbReference>
<evidence type="ECO:0000313" key="10">
    <source>
        <dbReference type="Proteomes" id="UP000836841"/>
    </source>
</evidence>
<dbReference type="EMBL" id="OU466862">
    <property type="protein sequence ID" value="CAH2073391.1"/>
    <property type="molecule type" value="Genomic_DNA"/>
</dbReference>
<dbReference type="GO" id="GO:0003729">
    <property type="term" value="F:mRNA binding"/>
    <property type="evidence" value="ECO:0007669"/>
    <property type="project" value="TreeGrafter"/>
</dbReference>
<evidence type="ECO:0000256" key="6">
    <source>
        <dbReference type="PROSITE-ProRule" id="PRU00317"/>
    </source>
</evidence>
<dbReference type="PROSITE" id="PS50302">
    <property type="entry name" value="PUM"/>
    <property type="match status" value="1"/>
</dbReference>
<dbReference type="Pfam" id="PF00806">
    <property type="entry name" value="PUF"/>
    <property type="match status" value="3"/>
</dbReference>
<keyword evidence="2" id="KW-0963">Cytoplasm</keyword>
<evidence type="ECO:0000256" key="7">
    <source>
        <dbReference type="SAM" id="MobiDB-lite"/>
    </source>
</evidence>
<dbReference type="PANTHER" id="PTHR12537">
    <property type="entry name" value="RNA BINDING PROTEIN PUMILIO-RELATED"/>
    <property type="match status" value="1"/>
</dbReference>
<feature type="region of interest" description="Disordered" evidence="7">
    <location>
        <begin position="65"/>
        <end position="97"/>
    </location>
</feature>
<evidence type="ECO:0000256" key="4">
    <source>
        <dbReference type="ARBA" id="ARBA00022845"/>
    </source>
</evidence>
<name>A0AAU9SV43_THLAR</name>
<keyword evidence="4" id="KW-0810">Translation regulation</keyword>